<dbReference type="GO" id="GO:0008139">
    <property type="term" value="F:nuclear localization sequence binding"/>
    <property type="evidence" value="ECO:0000318"/>
    <property type="project" value="GO_Central"/>
</dbReference>
<feature type="domain" description="Death" evidence="5">
    <location>
        <begin position="197"/>
        <end position="275"/>
    </location>
</feature>
<evidence type="ECO:0000259" key="5">
    <source>
        <dbReference type="PROSITE" id="PS50017"/>
    </source>
</evidence>
<dbReference type="CDD" id="cd01670">
    <property type="entry name" value="Death"/>
    <property type="match status" value="1"/>
</dbReference>
<accession>B3RXL6</accession>
<dbReference type="Gene3D" id="1.10.533.10">
    <property type="entry name" value="Death Domain, Fas"/>
    <property type="match status" value="1"/>
</dbReference>
<reference evidence="6 7" key="1">
    <citation type="journal article" date="2008" name="Nature">
        <title>The Trichoplax genome and the nature of placozoans.</title>
        <authorList>
            <person name="Srivastava M."/>
            <person name="Begovic E."/>
            <person name="Chapman J."/>
            <person name="Putnam N.H."/>
            <person name="Hellsten U."/>
            <person name="Kawashima T."/>
            <person name="Kuo A."/>
            <person name="Mitros T."/>
            <person name="Salamov A."/>
            <person name="Carpenter M.L."/>
            <person name="Signorovitch A.Y."/>
            <person name="Moreno M.A."/>
            <person name="Kamm K."/>
            <person name="Grimwood J."/>
            <person name="Schmutz J."/>
            <person name="Shapiro H."/>
            <person name="Grigoriev I.V."/>
            <person name="Buss L.W."/>
            <person name="Schierwater B."/>
            <person name="Dellaporta S.L."/>
            <person name="Rokhsar D.S."/>
        </authorList>
    </citation>
    <scope>NUCLEOTIDE SEQUENCE [LARGE SCALE GENOMIC DNA]</scope>
    <source>
        <strain evidence="6 7">Grell-BS-1999</strain>
    </source>
</reference>
<keyword evidence="2" id="KW-0813">Transport</keyword>
<proteinExistence type="inferred from homology"/>
<dbReference type="SUPFAM" id="SSF47986">
    <property type="entry name" value="DEATH domain"/>
    <property type="match status" value="1"/>
</dbReference>
<dbReference type="CTD" id="6753552"/>
<dbReference type="PROSITE" id="PS50176">
    <property type="entry name" value="ARM_REPEAT"/>
    <property type="match status" value="2"/>
</dbReference>
<dbReference type="GO" id="GO:0006607">
    <property type="term" value="P:NLS-bearing protein import into nucleus"/>
    <property type="evidence" value="ECO:0000318"/>
    <property type="project" value="GO_Central"/>
</dbReference>
<keyword evidence="7" id="KW-1185">Reference proteome</keyword>
<dbReference type="Pfam" id="PF00531">
    <property type="entry name" value="Death"/>
    <property type="match status" value="1"/>
</dbReference>
<dbReference type="InterPro" id="IPR011029">
    <property type="entry name" value="DEATH-like_dom_sf"/>
</dbReference>
<sequence length="760" mass="85797">MDQGFIQYLSNSLKVNIHNKKFLTLTLHGIQNILICGNKICQEEQISNPFISLFELAGEWPVLKINGGSILEKYFMLVSVPKHFGKSILRCKYKAAISNENYNHRANLVSYIYFKVILHSGFNQNYLRVSSYKIIADNKENMNEGTEYNPTEEEYDRNEILDEKYNALNMIKESTAETRNEEKIYEASDIGYGPEDPRSYFVDICNQLGSFWQDIAAELDNTININEIYESYDQNYQRARAVLKRWYQNNSENATFDRLIEALINIDRGDMSDHLDFDRQIMRSIQGKGLEIRTRKRNKLLNRLQDETFSVVDGVGFISERPSRISTQSEKELKSIMNSIQKNDSDTVLDATRRLRKLLYADPYVQDILDLDIIERLIDLLNDDGQQAQLEATSIIAIISSGSSIQTATVLQAGSAPFLIELLSSSNTDIQEQSVWALGNMASESTQCRDYLIELEIMEPLLKLIKNNPSLPLLRNAIWALSNLCLSFHRMPDMDEAFTSLPILVKLLSHEDNEVLIDTCTALSNLADGIEIYMPVHYQIGAVVNAGACEPLIKLLRHEDEIVQSTSLKVVNNISIGTESQIQTLIDAQVLPSLLHLLDSSDDVIKMQTCRILSNFAAGNNSQAQAVLDANISPKLLMIRDTVDAKTQNEIVLVYANLIEASTKQIKNFVDHKVLKLLCDVLTISNTEVVRASVQALSKMVTTGSKSVEIDKISDEFLSYLEEIGGITKIKALINHKDEKICAASQNILDIQFASSKDNK</sequence>
<gene>
    <name evidence="6" type="ORF">TRIADDRAFT_56253</name>
</gene>
<dbReference type="InParanoid" id="B3RXL6"/>
<evidence type="ECO:0000256" key="2">
    <source>
        <dbReference type="ARBA" id="ARBA00022448"/>
    </source>
</evidence>
<dbReference type="InterPro" id="IPR000488">
    <property type="entry name" value="Death_dom"/>
</dbReference>
<dbReference type="PANTHER" id="PTHR23316">
    <property type="entry name" value="IMPORTIN ALPHA"/>
    <property type="match status" value="1"/>
</dbReference>
<dbReference type="Gene3D" id="1.25.10.10">
    <property type="entry name" value="Leucine-rich Repeat Variant"/>
    <property type="match status" value="1"/>
</dbReference>
<dbReference type="AlphaFoldDB" id="B3RXL6"/>
<dbReference type="SUPFAM" id="SSF48371">
    <property type="entry name" value="ARM repeat"/>
    <property type="match status" value="1"/>
</dbReference>
<dbReference type="Proteomes" id="UP000009022">
    <property type="component" value="Unassembled WGS sequence"/>
</dbReference>
<dbReference type="InterPro" id="IPR016024">
    <property type="entry name" value="ARM-type_fold"/>
</dbReference>
<dbReference type="PhylomeDB" id="B3RXL6"/>
<feature type="repeat" description="ARM" evidence="4">
    <location>
        <begin position="414"/>
        <end position="442"/>
    </location>
</feature>
<evidence type="ECO:0000256" key="3">
    <source>
        <dbReference type="ARBA" id="ARBA00022927"/>
    </source>
</evidence>
<name>B3RXL6_TRIAD</name>
<evidence type="ECO:0000313" key="7">
    <source>
        <dbReference type="Proteomes" id="UP000009022"/>
    </source>
</evidence>
<comment type="similarity">
    <text evidence="1">Belongs to the importin alpha family.</text>
</comment>
<dbReference type="InterPro" id="IPR000225">
    <property type="entry name" value="Armadillo"/>
</dbReference>
<dbReference type="GO" id="GO:0007165">
    <property type="term" value="P:signal transduction"/>
    <property type="evidence" value="ECO:0007669"/>
    <property type="project" value="InterPro"/>
</dbReference>
<dbReference type="RefSeq" id="XP_002112339.1">
    <property type="nucleotide sequence ID" value="XM_002112303.1"/>
</dbReference>
<evidence type="ECO:0000256" key="4">
    <source>
        <dbReference type="PROSITE-ProRule" id="PRU00259"/>
    </source>
</evidence>
<dbReference type="GO" id="GO:0061608">
    <property type="term" value="F:nuclear import signal receptor activity"/>
    <property type="evidence" value="ECO:0000318"/>
    <property type="project" value="GO_Central"/>
</dbReference>
<feature type="repeat" description="ARM" evidence="4">
    <location>
        <begin position="499"/>
        <end position="527"/>
    </location>
</feature>
<keyword evidence="3" id="KW-0653">Protein transport</keyword>
<evidence type="ECO:0000313" key="6">
    <source>
        <dbReference type="EMBL" id="EDV24449.1"/>
    </source>
</evidence>
<dbReference type="PROSITE" id="PS50017">
    <property type="entry name" value="DEATH_DOMAIN"/>
    <property type="match status" value="1"/>
</dbReference>
<dbReference type="GeneID" id="6753552"/>
<evidence type="ECO:0000256" key="1">
    <source>
        <dbReference type="ARBA" id="ARBA00010394"/>
    </source>
</evidence>
<dbReference type="SMART" id="SM00185">
    <property type="entry name" value="ARM"/>
    <property type="match status" value="8"/>
</dbReference>
<dbReference type="GO" id="GO:0005654">
    <property type="term" value="C:nucleoplasm"/>
    <property type="evidence" value="ECO:0000318"/>
    <property type="project" value="GO_Central"/>
</dbReference>
<dbReference type="STRING" id="10228.B3RXL6"/>
<protein>
    <recommendedName>
        <fullName evidence="5">Death domain-containing protein</fullName>
    </recommendedName>
</protein>
<dbReference type="OrthoDB" id="29145at2759"/>
<organism evidence="6 7">
    <name type="scientific">Trichoplax adhaerens</name>
    <name type="common">Trichoplax reptans</name>
    <dbReference type="NCBI Taxonomy" id="10228"/>
    <lineage>
        <taxon>Eukaryota</taxon>
        <taxon>Metazoa</taxon>
        <taxon>Placozoa</taxon>
        <taxon>Uniplacotomia</taxon>
        <taxon>Trichoplacea</taxon>
        <taxon>Trichoplacidae</taxon>
        <taxon>Trichoplax</taxon>
    </lineage>
</organism>
<dbReference type="Pfam" id="PF00514">
    <property type="entry name" value="Arm"/>
    <property type="match status" value="5"/>
</dbReference>
<dbReference type="GO" id="GO:0005634">
    <property type="term" value="C:nucleus"/>
    <property type="evidence" value="ECO:0000318"/>
    <property type="project" value="GO_Central"/>
</dbReference>
<dbReference type="HOGENOM" id="CLU_366976_0_0_1"/>
<dbReference type="EMBL" id="DS985245">
    <property type="protein sequence ID" value="EDV24449.1"/>
    <property type="molecule type" value="Genomic_DNA"/>
</dbReference>
<dbReference type="KEGG" id="tad:TRIADDRAFT_56253"/>
<dbReference type="eggNOG" id="KOG0166">
    <property type="taxonomic scope" value="Eukaryota"/>
</dbReference>
<dbReference type="InterPro" id="IPR011989">
    <property type="entry name" value="ARM-like"/>
</dbReference>